<dbReference type="Proteomes" id="UP000765509">
    <property type="component" value="Unassembled WGS sequence"/>
</dbReference>
<organism evidence="1 2">
    <name type="scientific">Austropuccinia psidii MF-1</name>
    <dbReference type="NCBI Taxonomy" id="1389203"/>
    <lineage>
        <taxon>Eukaryota</taxon>
        <taxon>Fungi</taxon>
        <taxon>Dikarya</taxon>
        <taxon>Basidiomycota</taxon>
        <taxon>Pucciniomycotina</taxon>
        <taxon>Pucciniomycetes</taxon>
        <taxon>Pucciniales</taxon>
        <taxon>Sphaerophragmiaceae</taxon>
        <taxon>Austropuccinia</taxon>
    </lineage>
</organism>
<evidence type="ECO:0000313" key="1">
    <source>
        <dbReference type="EMBL" id="MBW0464939.1"/>
    </source>
</evidence>
<reference evidence="1" key="1">
    <citation type="submission" date="2021-03" db="EMBL/GenBank/DDBJ databases">
        <title>Draft genome sequence of rust myrtle Austropuccinia psidii MF-1, a brazilian biotype.</title>
        <authorList>
            <person name="Quecine M.C."/>
            <person name="Pachon D.M.R."/>
            <person name="Bonatelli M.L."/>
            <person name="Correr F.H."/>
            <person name="Franceschini L.M."/>
            <person name="Leite T.F."/>
            <person name="Margarido G.R.A."/>
            <person name="Almeida C.A."/>
            <person name="Ferrarezi J.A."/>
            <person name="Labate C.A."/>
        </authorList>
    </citation>
    <scope>NUCLEOTIDE SEQUENCE</scope>
    <source>
        <strain evidence="1">MF-1</strain>
    </source>
</reference>
<protein>
    <submittedName>
        <fullName evidence="1">Uncharacterized protein</fullName>
    </submittedName>
</protein>
<proteinExistence type="predicted"/>
<dbReference type="EMBL" id="AVOT02000918">
    <property type="protein sequence ID" value="MBW0464939.1"/>
    <property type="molecule type" value="Genomic_DNA"/>
</dbReference>
<dbReference type="AlphaFoldDB" id="A0A9Q3BG72"/>
<accession>A0A9Q3BG72</accession>
<comment type="caution">
    <text evidence="1">The sequence shown here is derived from an EMBL/GenBank/DDBJ whole genome shotgun (WGS) entry which is preliminary data.</text>
</comment>
<keyword evidence="2" id="KW-1185">Reference proteome</keyword>
<evidence type="ECO:0000313" key="2">
    <source>
        <dbReference type="Proteomes" id="UP000765509"/>
    </source>
</evidence>
<gene>
    <name evidence="1" type="ORF">O181_004654</name>
</gene>
<sequence>MIGGLQSYPHAPRSLTTNFDVYYEPGLLKSIVLRDEPSPSGRHGDISVPVPKLFQSSQSERLKNIHKHLSGGPELLLPYQPFSESGEDHIALRRLVPHVFQGQIQEDQGFIEYPESSIGRPNKRT</sequence>
<name>A0A9Q3BG72_9BASI</name>